<accession>A0A0H3ZT53</accession>
<name>A0A0H3ZT53_VIBSP</name>
<proteinExistence type="predicted"/>
<reference evidence="1" key="1">
    <citation type="journal article" date="2015" name="MBio">
        <title>Eco-Evolutionary Dynamics of Episomes among Ecologically Cohesive Bacterial Populations.</title>
        <authorList>
            <person name="Xue H."/>
            <person name="Cordero O.X."/>
            <person name="Camas F.M."/>
            <person name="Trimble W."/>
            <person name="Meyer F."/>
            <person name="Guglielmini J."/>
            <person name="Rocha E.P."/>
            <person name="Polz M.F."/>
        </authorList>
    </citation>
    <scope>NUCLEOTIDE SEQUENCE</scope>
    <source>
        <strain evidence="1">5S_214</strain>
    </source>
</reference>
<organism evidence="1">
    <name type="scientific">Vibrio splendidus</name>
    <dbReference type="NCBI Taxonomy" id="29497"/>
    <lineage>
        <taxon>Bacteria</taxon>
        <taxon>Pseudomonadati</taxon>
        <taxon>Pseudomonadota</taxon>
        <taxon>Gammaproteobacteria</taxon>
        <taxon>Vibrionales</taxon>
        <taxon>Vibrionaceae</taxon>
        <taxon>Vibrio</taxon>
    </lineage>
</organism>
<protein>
    <submittedName>
        <fullName evidence="1">Uncharacterized protein</fullName>
    </submittedName>
</protein>
<evidence type="ECO:0000313" key="1">
    <source>
        <dbReference type="EMBL" id="AKN37647.1"/>
    </source>
</evidence>
<dbReference type="EMBL" id="KP795544">
    <property type="protein sequence ID" value="AKN37647.1"/>
    <property type="molecule type" value="Genomic_DNA"/>
</dbReference>
<dbReference type="AlphaFoldDB" id="A0A0H3ZT53"/>
<sequence>MRLSHRRKRASKHGLYWPSRTKQARERIEAAAESTLKVASALQAVIDIKDPANKAAQALRDFGKSLVRFGNGIKSWLINRDTSQKEVNAIGDGHNIKNLALTPQNDKI</sequence>